<dbReference type="RefSeq" id="WP_111660258.1">
    <property type="nucleotide sequence ID" value="NZ_QLLO01000006.1"/>
</dbReference>
<evidence type="ECO:0000313" key="2">
    <source>
        <dbReference type="EMBL" id="RAJ13444.1"/>
    </source>
</evidence>
<keyword evidence="2" id="KW-0687">Ribonucleoprotein</keyword>
<gene>
    <name evidence="2" type="ORF">LY08_01963</name>
</gene>
<keyword evidence="2" id="KW-0689">Ribosomal protein</keyword>
<dbReference type="PANTHER" id="PTHR43072">
    <property type="entry name" value="N-ACETYLTRANSFERASE"/>
    <property type="match status" value="1"/>
</dbReference>
<keyword evidence="3" id="KW-1185">Reference proteome</keyword>
<dbReference type="InterPro" id="IPR000182">
    <property type="entry name" value="GNAT_dom"/>
</dbReference>
<dbReference type="AlphaFoldDB" id="A0A327RCY9"/>
<evidence type="ECO:0000313" key="3">
    <source>
        <dbReference type="Proteomes" id="UP000248703"/>
    </source>
</evidence>
<dbReference type="Gene3D" id="3.40.630.30">
    <property type="match status" value="1"/>
</dbReference>
<dbReference type="GO" id="GO:0016747">
    <property type="term" value="F:acyltransferase activity, transferring groups other than amino-acyl groups"/>
    <property type="evidence" value="ECO:0007669"/>
    <property type="project" value="InterPro"/>
</dbReference>
<dbReference type="EMBL" id="QLLO01000006">
    <property type="protein sequence ID" value="RAJ13444.1"/>
    <property type="molecule type" value="Genomic_DNA"/>
</dbReference>
<dbReference type="InterPro" id="IPR016181">
    <property type="entry name" value="Acyl_CoA_acyltransferase"/>
</dbReference>
<feature type="domain" description="N-acetyltransferase" evidence="1">
    <location>
        <begin position="4"/>
        <end position="153"/>
    </location>
</feature>
<organism evidence="2 3">
    <name type="scientific">Olleya aquimaris</name>
    <dbReference type="NCBI Taxonomy" id="639310"/>
    <lineage>
        <taxon>Bacteria</taxon>
        <taxon>Pseudomonadati</taxon>
        <taxon>Bacteroidota</taxon>
        <taxon>Flavobacteriia</taxon>
        <taxon>Flavobacteriales</taxon>
        <taxon>Flavobacteriaceae</taxon>
    </lineage>
</organism>
<dbReference type="OrthoDB" id="1450704at2"/>
<comment type="caution">
    <text evidence="2">The sequence shown here is derived from an EMBL/GenBank/DDBJ whole genome shotgun (WGS) entry which is preliminary data.</text>
</comment>
<dbReference type="PROSITE" id="PS51186">
    <property type="entry name" value="GNAT"/>
    <property type="match status" value="1"/>
</dbReference>
<protein>
    <submittedName>
        <fullName evidence="2">Ribosomal protein S18 acetylase RimI-like enzyme</fullName>
    </submittedName>
</protein>
<name>A0A327RCY9_9FLAO</name>
<sequence length="153" mass="17961">MSNIQYRTATLKDLPTLLNFEQELISYERPFDSNLKDDCTYYDLNYLITSDNAELIVAFNDKEILGCGYGKIVNAKPYHKNTQYVYMGFMYVKPEYRGQGIVQDIISKLKDWSVTKNLFEIRLEVYNKNASALKAYENHGFKKHMIEMKLNLK</sequence>
<dbReference type="Proteomes" id="UP000248703">
    <property type="component" value="Unassembled WGS sequence"/>
</dbReference>
<dbReference type="Pfam" id="PF00583">
    <property type="entry name" value="Acetyltransf_1"/>
    <property type="match status" value="1"/>
</dbReference>
<accession>A0A327RCY9</accession>
<dbReference type="CDD" id="cd04301">
    <property type="entry name" value="NAT_SF"/>
    <property type="match status" value="1"/>
</dbReference>
<dbReference type="SUPFAM" id="SSF55729">
    <property type="entry name" value="Acyl-CoA N-acyltransferases (Nat)"/>
    <property type="match status" value="1"/>
</dbReference>
<dbReference type="GO" id="GO:0005840">
    <property type="term" value="C:ribosome"/>
    <property type="evidence" value="ECO:0007669"/>
    <property type="project" value="UniProtKB-KW"/>
</dbReference>
<proteinExistence type="predicted"/>
<reference evidence="2 3" key="1">
    <citation type="submission" date="2018-06" db="EMBL/GenBank/DDBJ databases">
        <title>Genomic Encyclopedia of Archaeal and Bacterial Type Strains, Phase II (KMG-II): from individual species to whole genera.</title>
        <authorList>
            <person name="Goeker M."/>
        </authorList>
    </citation>
    <scope>NUCLEOTIDE SEQUENCE [LARGE SCALE GENOMIC DNA]</scope>
    <source>
        <strain evidence="2 3">DSM 24464</strain>
    </source>
</reference>
<evidence type="ECO:0000259" key="1">
    <source>
        <dbReference type="PROSITE" id="PS51186"/>
    </source>
</evidence>